<accession>A0AAW0EFU0</accession>
<protein>
    <recommendedName>
        <fullName evidence="5">HAT C-terminal dimerisation domain-containing protein</fullName>
    </recommendedName>
</protein>
<dbReference type="InterPro" id="IPR012337">
    <property type="entry name" value="RNaseH-like_sf"/>
</dbReference>
<feature type="signal peptide" evidence="2">
    <location>
        <begin position="1"/>
        <end position="17"/>
    </location>
</feature>
<keyword evidence="2" id="KW-0732">Signal</keyword>
<reference evidence="3 4" key="1">
    <citation type="journal article" date="2024" name="J Genomics">
        <title>Draft genome sequencing and assembly of Favolaschia claudopus CIRM-BRFM 2984 isolated from oak limbs.</title>
        <authorList>
            <person name="Navarro D."/>
            <person name="Drula E."/>
            <person name="Chaduli D."/>
            <person name="Cazenave R."/>
            <person name="Ahrendt S."/>
            <person name="Wang J."/>
            <person name="Lipzen A."/>
            <person name="Daum C."/>
            <person name="Barry K."/>
            <person name="Grigoriev I.V."/>
            <person name="Favel A."/>
            <person name="Rosso M.N."/>
            <person name="Martin F."/>
        </authorList>
    </citation>
    <scope>NUCLEOTIDE SEQUENCE [LARGE SCALE GENOMIC DNA]</scope>
    <source>
        <strain evidence="3 4">CIRM-BRFM 2984</strain>
    </source>
</reference>
<dbReference type="SUPFAM" id="SSF53098">
    <property type="entry name" value="Ribonuclease H-like"/>
    <property type="match status" value="1"/>
</dbReference>
<dbReference type="EMBL" id="JAWWNJ010000001">
    <property type="protein sequence ID" value="KAK7063335.1"/>
    <property type="molecule type" value="Genomic_DNA"/>
</dbReference>
<feature type="compositionally biased region" description="Basic and acidic residues" evidence="1">
    <location>
        <begin position="242"/>
        <end position="251"/>
    </location>
</feature>
<comment type="caution">
    <text evidence="3">The sequence shown here is derived from an EMBL/GenBank/DDBJ whole genome shotgun (WGS) entry which is preliminary data.</text>
</comment>
<evidence type="ECO:0000313" key="3">
    <source>
        <dbReference type="EMBL" id="KAK7063335.1"/>
    </source>
</evidence>
<organism evidence="3 4">
    <name type="scientific">Favolaschia claudopus</name>
    <dbReference type="NCBI Taxonomy" id="2862362"/>
    <lineage>
        <taxon>Eukaryota</taxon>
        <taxon>Fungi</taxon>
        <taxon>Dikarya</taxon>
        <taxon>Basidiomycota</taxon>
        <taxon>Agaricomycotina</taxon>
        <taxon>Agaricomycetes</taxon>
        <taxon>Agaricomycetidae</taxon>
        <taxon>Agaricales</taxon>
        <taxon>Marasmiineae</taxon>
        <taxon>Mycenaceae</taxon>
        <taxon>Favolaschia</taxon>
    </lineage>
</organism>
<feature type="region of interest" description="Disordered" evidence="1">
    <location>
        <begin position="223"/>
        <end position="251"/>
    </location>
</feature>
<dbReference type="Proteomes" id="UP001362999">
    <property type="component" value="Unassembled WGS sequence"/>
</dbReference>
<name>A0AAW0EFU0_9AGAR</name>
<gene>
    <name evidence="3" type="ORF">R3P38DRAFT_3164324</name>
</gene>
<evidence type="ECO:0000313" key="4">
    <source>
        <dbReference type="Proteomes" id="UP001362999"/>
    </source>
</evidence>
<evidence type="ECO:0000256" key="1">
    <source>
        <dbReference type="SAM" id="MobiDB-lite"/>
    </source>
</evidence>
<keyword evidence="4" id="KW-1185">Reference proteome</keyword>
<evidence type="ECO:0000256" key="2">
    <source>
        <dbReference type="SAM" id="SignalP"/>
    </source>
</evidence>
<dbReference type="AlphaFoldDB" id="A0AAW0EFU0"/>
<evidence type="ECO:0008006" key="5">
    <source>
        <dbReference type="Google" id="ProtNLM"/>
    </source>
</evidence>
<feature type="chain" id="PRO_5043866667" description="HAT C-terminal dimerisation domain-containing protein" evidence="2">
    <location>
        <begin position="18"/>
        <end position="251"/>
    </location>
</feature>
<sequence>MVHNVLSFFIYLAYLFCEPPFNGSPPKLADRLSWWKSLSKDSGADVLARLAIKLFSVIPSEMCDERTASKLSAMSTAKRNNLSAENLVRCAQLNQYWRYGYGRQEVKNHVPHQVRLELPTSNRQPTDPKRARIPTLDDLLNPIAPTDSDQPIDFDSLFNLRSNDPFNAAEVEDMAVGEDDDDMAAPPLVQRVDNMPVLEIETYINLKAPKLIQRFAPKQLDIRTALSPRKPTAAAKSAWDPESSKWDASKW</sequence>
<proteinExistence type="predicted"/>